<reference evidence="1" key="1">
    <citation type="submission" date="2023-06" db="EMBL/GenBank/DDBJ databases">
        <authorList>
            <person name="Kurt Z."/>
        </authorList>
    </citation>
    <scope>NUCLEOTIDE SEQUENCE</scope>
</reference>
<keyword evidence="3" id="KW-1185">Reference proteome</keyword>
<dbReference type="EMBL" id="CATOUU010001149">
    <property type="protein sequence ID" value="CAI9974527.1"/>
    <property type="molecule type" value="Genomic_DNA"/>
</dbReference>
<evidence type="ECO:0000313" key="2">
    <source>
        <dbReference type="EMBL" id="CAL6079458.1"/>
    </source>
</evidence>
<name>A0AA86RDS8_9EUKA</name>
<organism evidence="1">
    <name type="scientific">Hexamita inflata</name>
    <dbReference type="NCBI Taxonomy" id="28002"/>
    <lineage>
        <taxon>Eukaryota</taxon>
        <taxon>Metamonada</taxon>
        <taxon>Diplomonadida</taxon>
        <taxon>Hexamitidae</taxon>
        <taxon>Hexamitinae</taxon>
        <taxon>Hexamita</taxon>
    </lineage>
</organism>
<dbReference type="EMBL" id="CAXDID020000340">
    <property type="protein sequence ID" value="CAL6079458.1"/>
    <property type="molecule type" value="Genomic_DNA"/>
</dbReference>
<comment type="caution">
    <text evidence="1">The sequence shown here is derived from an EMBL/GenBank/DDBJ whole genome shotgun (WGS) entry which is preliminary data.</text>
</comment>
<dbReference type="Proteomes" id="UP001642409">
    <property type="component" value="Unassembled WGS sequence"/>
</dbReference>
<reference evidence="2 3" key="2">
    <citation type="submission" date="2024-07" db="EMBL/GenBank/DDBJ databases">
        <authorList>
            <person name="Akdeniz Z."/>
        </authorList>
    </citation>
    <scope>NUCLEOTIDE SEQUENCE [LARGE SCALE GENOMIC DNA]</scope>
</reference>
<evidence type="ECO:0000313" key="3">
    <source>
        <dbReference type="Proteomes" id="UP001642409"/>
    </source>
</evidence>
<accession>A0AA86RDS8</accession>
<dbReference type="AlphaFoldDB" id="A0AA86RDS8"/>
<sequence>MLQILQAFKRLQLSDSVCVQIQLGDVMQIIQKPQLADVVEVQIQHRASAYYRYPAHFKKSMIRISGILLHLRQTLDNDIWAFNNVVVVYFWVFDKLKVTDFFMSFITNYQFLRLSYTCSRFLVCSLMRQTIS</sequence>
<gene>
    <name evidence="2" type="ORF">HINF_LOCUS59395</name>
    <name evidence="1" type="ORF">HINF_LOCUS62172</name>
</gene>
<evidence type="ECO:0000313" key="1">
    <source>
        <dbReference type="EMBL" id="CAI9974527.1"/>
    </source>
</evidence>
<protein>
    <submittedName>
        <fullName evidence="2">Hypothetical_protein</fullName>
    </submittedName>
</protein>
<proteinExistence type="predicted"/>